<evidence type="ECO:0000313" key="2">
    <source>
        <dbReference type="EMBL" id="TNN41868.1"/>
    </source>
</evidence>
<name>A0A4Z2FL48_9TELE</name>
<organism evidence="2 3">
    <name type="scientific">Liparis tanakae</name>
    <name type="common">Tanaka's snailfish</name>
    <dbReference type="NCBI Taxonomy" id="230148"/>
    <lineage>
        <taxon>Eukaryota</taxon>
        <taxon>Metazoa</taxon>
        <taxon>Chordata</taxon>
        <taxon>Craniata</taxon>
        <taxon>Vertebrata</taxon>
        <taxon>Euteleostomi</taxon>
        <taxon>Actinopterygii</taxon>
        <taxon>Neopterygii</taxon>
        <taxon>Teleostei</taxon>
        <taxon>Neoteleostei</taxon>
        <taxon>Acanthomorphata</taxon>
        <taxon>Eupercaria</taxon>
        <taxon>Perciformes</taxon>
        <taxon>Cottioidei</taxon>
        <taxon>Cottales</taxon>
        <taxon>Liparidae</taxon>
        <taxon>Liparis</taxon>
    </lineage>
</organism>
<evidence type="ECO:0000256" key="1">
    <source>
        <dbReference type="SAM" id="MobiDB-lite"/>
    </source>
</evidence>
<dbReference type="Proteomes" id="UP000314294">
    <property type="component" value="Unassembled WGS sequence"/>
</dbReference>
<accession>A0A4Z2FL48</accession>
<evidence type="ECO:0000313" key="3">
    <source>
        <dbReference type="Proteomes" id="UP000314294"/>
    </source>
</evidence>
<gene>
    <name evidence="2" type="ORF">EYF80_047965</name>
</gene>
<dbReference type="AlphaFoldDB" id="A0A4Z2FL48"/>
<dbReference type="EMBL" id="SRLO01001076">
    <property type="protein sequence ID" value="TNN41868.1"/>
    <property type="molecule type" value="Genomic_DNA"/>
</dbReference>
<comment type="caution">
    <text evidence="2">The sequence shown here is derived from an EMBL/GenBank/DDBJ whole genome shotgun (WGS) entry which is preliminary data.</text>
</comment>
<feature type="compositionally biased region" description="Basic and acidic residues" evidence="1">
    <location>
        <begin position="43"/>
        <end position="54"/>
    </location>
</feature>
<protein>
    <submittedName>
        <fullName evidence="2">Uncharacterized protein</fullName>
    </submittedName>
</protein>
<feature type="region of interest" description="Disordered" evidence="1">
    <location>
        <begin position="30"/>
        <end position="55"/>
    </location>
</feature>
<reference evidence="2 3" key="1">
    <citation type="submission" date="2019-03" db="EMBL/GenBank/DDBJ databases">
        <title>First draft genome of Liparis tanakae, snailfish: a comprehensive survey of snailfish specific genes.</title>
        <authorList>
            <person name="Kim W."/>
            <person name="Song I."/>
            <person name="Jeong J.-H."/>
            <person name="Kim D."/>
            <person name="Kim S."/>
            <person name="Ryu S."/>
            <person name="Song J.Y."/>
            <person name="Lee S.K."/>
        </authorList>
    </citation>
    <scope>NUCLEOTIDE SEQUENCE [LARGE SCALE GENOMIC DNA]</scope>
    <source>
        <tissue evidence="2">Muscle</tissue>
    </source>
</reference>
<proteinExistence type="predicted"/>
<sequence length="74" mass="8282">MYCCRTALLRPELSETDAMLLACEPERGLASAQTHGQKAPMRSNERRPAPERTSADGVRLLFAELRVSQLTEHN</sequence>
<keyword evidence="3" id="KW-1185">Reference proteome</keyword>